<dbReference type="Proteomes" id="UP000612808">
    <property type="component" value="Unassembled WGS sequence"/>
</dbReference>
<evidence type="ECO:0000313" key="2">
    <source>
        <dbReference type="EMBL" id="GID11631.1"/>
    </source>
</evidence>
<dbReference type="SUPFAM" id="SSF47413">
    <property type="entry name" value="lambda repressor-like DNA-binding domains"/>
    <property type="match status" value="1"/>
</dbReference>
<sequence>MPVETRVDAAPDAMRRYFAAELRRLRTERGLTQEQAARLMTFSASLVAEVEKLRRVPTEPFAVRCDEVFATDGFFTRMVQAMPRGYPKWFQPFVKLEAEALALHSFEVQVVPGLLQTEDYARAVLNTWPPKKPEEIEKQVRARLQRQELLVRHDMPRLWFVLDESVLRRPMGDDDVMSEQLRRLIEHAELPNLSLQVLPYAQAKKAPTSGSFVVLTSPDRSRFLYMEGPGDGRVTPDQAIVESYTEALDAARAQALPVEDSIAFIAGLRSELYGHR</sequence>
<reference evidence="2" key="1">
    <citation type="submission" date="2021-01" db="EMBL/GenBank/DDBJ databases">
        <title>Whole genome shotgun sequence of Actinocatenispora rupis NBRC 107355.</title>
        <authorList>
            <person name="Komaki H."/>
            <person name="Tamura T."/>
        </authorList>
    </citation>
    <scope>NUCLEOTIDE SEQUENCE</scope>
    <source>
        <strain evidence="2">NBRC 107355</strain>
    </source>
</reference>
<comment type="caution">
    <text evidence="2">The sequence shown here is derived from an EMBL/GenBank/DDBJ whole genome shotgun (WGS) entry which is preliminary data.</text>
</comment>
<accession>A0A8J3NA14</accession>
<dbReference type="RefSeq" id="WP_203657638.1">
    <property type="nucleotide sequence ID" value="NZ_BAAAZM010000001.1"/>
</dbReference>
<dbReference type="EMBL" id="BOMB01000013">
    <property type="protein sequence ID" value="GID11631.1"/>
    <property type="molecule type" value="Genomic_DNA"/>
</dbReference>
<evidence type="ECO:0000259" key="1">
    <source>
        <dbReference type="PROSITE" id="PS50943"/>
    </source>
</evidence>
<dbReference type="InterPro" id="IPR001387">
    <property type="entry name" value="Cro/C1-type_HTH"/>
</dbReference>
<dbReference type="SMART" id="SM00530">
    <property type="entry name" value="HTH_XRE"/>
    <property type="match status" value="1"/>
</dbReference>
<name>A0A8J3NA14_9ACTN</name>
<proteinExistence type="predicted"/>
<dbReference type="GO" id="GO:0003677">
    <property type="term" value="F:DNA binding"/>
    <property type="evidence" value="ECO:0007669"/>
    <property type="project" value="InterPro"/>
</dbReference>
<keyword evidence="3" id="KW-1185">Reference proteome</keyword>
<dbReference type="CDD" id="cd00093">
    <property type="entry name" value="HTH_XRE"/>
    <property type="match status" value="1"/>
</dbReference>
<dbReference type="InterPro" id="IPR043917">
    <property type="entry name" value="DUF5753"/>
</dbReference>
<gene>
    <name evidence="2" type="ORF">Aru02nite_25200</name>
</gene>
<dbReference type="Gene3D" id="1.10.260.40">
    <property type="entry name" value="lambda repressor-like DNA-binding domains"/>
    <property type="match status" value="1"/>
</dbReference>
<feature type="domain" description="HTH cro/C1-type" evidence="1">
    <location>
        <begin position="22"/>
        <end position="74"/>
    </location>
</feature>
<dbReference type="PROSITE" id="PS50943">
    <property type="entry name" value="HTH_CROC1"/>
    <property type="match status" value="1"/>
</dbReference>
<evidence type="ECO:0000313" key="3">
    <source>
        <dbReference type="Proteomes" id="UP000612808"/>
    </source>
</evidence>
<dbReference type="AlphaFoldDB" id="A0A8J3NA14"/>
<protein>
    <submittedName>
        <fullName evidence="2">Transcriptional regulator</fullName>
    </submittedName>
</protein>
<dbReference type="InterPro" id="IPR010982">
    <property type="entry name" value="Lambda_DNA-bd_dom_sf"/>
</dbReference>
<dbReference type="Pfam" id="PF13560">
    <property type="entry name" value="HTH_31"/>
    <property type="match status" value="1"/>
</dbReference>
<organism evidence="2 3">
    <name type="scientific">Actinocatenispora rupis</name>
    <dbReference type="NCBI Taxonomy" id="519421"/>
    <lineage>
        <taxon>Bacteria</taxon>
        <taxon>Bacillati</taxon>
        <taxon>Actinomycetota</taxon>
        <taxon>Actinomycetes</taxon>
        <taxon>Micromonosporales</taxon>
        <taxon>Micromonosporaceae</taxon>
        <taxon>Actinocatenispora</taxon>
    </lineage>
</organism>
<dbReference type="Pfam" id="PF19054">
    <property type="entry name" value="DUF5753"/>
    <property type="match status" value="1"/>
</dbReference>